<dbReference type="GO" id="GO:0005789">
    <property type="term" value="C:endoplasmic reticulum membrane"/>
    <property type="evidence" value="ECO:0007669"/>
    <property type="project" value="Ensembl"/>
</dbReference>
<evidence type="ECO:0000256" key="11">
    <source>
        <dbReference type="SAM" id="MobiDB-lite"/>
    </source>
</evidence>
<feature type="region of interest" description="Disordered" evidence="11">
    <location>
        <begin position="19"/>
        <end position="38"/>
    </location>
</feature>
<dbReference type="GO" id="GO:1990592">
    <property type="term" value="P:protein K69-linked ufmylation"/>
    <property type="evidence" value="ECO:0007669"/>
    <property type="project" value="Ensembl"/>
</dbReference>
<reference evidence="13" key="3">
    <citation type="submission" date="2025-09" db="UniProtKB">
        <authorList>
            <consortium name="Ensembl"/>
        </authorList>
    </citation>
    <scope>IDENTIFICATION</scope>
</reference>
<dbReference type="InterPro" id="IPR045886">
    <property type="entry name" value="ThiF/MoeB/HesA"/>
</dbReference>
<dbReference type="GO" id="GO:0030219">
    <property type="term" value="P:megakaryocyte differentiation"/>
    <property type="evidence" value="ECO:0007669"/>
    <property type="project" value="Ensembl"/>
</dbReference>
<dbReference type="Proteomes" id="UP000233100">
    <property type="component" value="Chromosome 2"/>
</dbReference>
<comment type="function">
    <text evidence="9">E1-like enzyme which specifically catalyzes the first step in ufmylation. Activates UFM1 by first adenylating its C-terminal glycine residue with ATP, and thereafter linking this residue to the side chain of a cysteine residue in E1, yielding a UFM1-E1 thioester and free AMP. Activates UFM1 via a trans-binding mechanism, in which UFM1 interacts with distinct sites in both subunits of the UBA5 homodimer. Trans-binding also promotes stabilization of the UBA5 homodimer, and enhances ATP-binding. Transfer of UFM1 from UBA5 to the E2-like enzyme UFC1 also takes place using a trans mechanism. Ufmylation plays a key role in various processes, such as ribosome recycling, response to DNA damage, interferon response or reticulophagy (also called ER-phagy). Ufmylation is essential for erythroid differentiation of both megakaryocytes and erythrocytes.</text>
</comment>
<evidence type="ECO:0000256" key="2">
    <source>
        <dbReference type="ARBA" id="ARBA00016279"/>
    </source>
</evidence>
<dbReference type="InterPro" id="IPR000594">
    <property type="entry name" value="ThiF_NAD_FAD-bd"/>
</dbReference>
<organism evidence="13 14">
    <name type="scientific">Macaca fascicularis</name>
    <name type="common">Crab-eating macaque</name>
    <name type="synonym">Cynomolgus monkey</name>
    <dbReference type="NCBI Taxonomy" id="9541"/>
    <lineage>
        <taxon>Eukaryota</taxon>
        <taxon>Metazoa</taxon>
        <taxon>Chordata</taxon>
        <taxon>Craniata</taxon>
        <taxon>Vertebrata</taxon>
        <taxon>Euteleostomi</taxon>
        <taxon>Mammalia</taxon>
        <taxon>Eutheria</taxon>
        <taxon>Euarchontoglires</taxon>
        <taxon>Primates</taxon>
        <taxon>Haplorrhini</taxon>
        <taxon>Catarrhini</taxon>
        <taxon>Cercopithecidae</taxon>
        <taxon>Cercopithecinae</taxon>
        <taxon>Macaca</taxon>
    </lineage>
</organism>
<dbReference type="InterPro" id="IPR029752">
    <property type="entry name" value="D-isomer_DH_CS1"/>
</dbReference>
<dbReference type="GO" id="GO:0008270">
    <property type="term" value="F:zinc ion binding"/>
    <property type="evidence" value="ECO:0007669"/>
    <property type="project" value="Ensembl"/>
</dbReference>
<dbReference type="PANTHER" id="PTHR10953:SF9">
    <property type="entry name" value="UBIQUITIN-LIKE MODIFIER-ACTIVATING ENZYME 5"/>
    <property type="match status" value="1"/>
</dbReference>
<protein>
    <recommendedName>
        <fullName evidence="2">Ubiquitin-like modifier-activating enzyme 5</fullName>
    </recommendedName>
    <alternativeName>
        <fullName evidence="8">UFM1-activating enzyme</fullName>
    </alternativeName>
</protein>
<dbReference type="GO" id="GO:0050905">
    <property type="term" value="P:neuromuscular process"/>
    <property type="evidence" value="ECO:0007669"/>
    <property type="project" value="Ensembl"/>
</dbReference>
<dbReference type="GO" id="GO:0034976">
    <property type="term" value="P:response to endoplasmic reticulum stress"/>
    <property type="evidence" value="ECO:0007669"/>
    <property type="project" value="Ensembl"/>
</dbReference>
<dbReference type="Gene3D" id="3.40.50.720">
    <property type="entry name" value="NAD(P)-binding Rossmann-like Domain"/>
    <property type="match status" value="1"/>
</dbReference>
<dbReference type="GO" id="GO:0071566">
    <property type="term" value="F:UFM1 activating enzyme activity"/>
    <property type="evidence" value="ECO:0007669"/>
    <property type="project" value="Ensembl"/>
</dbReference>
<reference evidence="13 14" key="1">
    <citation type="submission" date="2013-03" db="EMBL/GenBank/DDBJ databases">
        <authorList>
            <person name="Warren W."/>
            <person name="Wilson R.K."/>
        </authorList>
    </citation>
    <scope>NUCLEOTIDE SEQUENCE</scope>
</reference>
<dbReference type="GeneTree" id="ENSGT00940000156177"/>
<dbReference type="PANTHER" id="PTHR10953">
    <property type="entry name" value="UBIQUITIN-ACTIVATING ENZYME E1"/>
    <property type="match status" value="1"/>
</dbReference>
<evidence type="ECO:0000256" key="10">
    <source>
        <dbReference type="ARBA" id="ARBA00046568"/>
    </source>
</evidence>
<dbReference type="AlphaFoldDB" id="A0A7N9CE73"/>
<evidence type="ECO:0000256" key="8">
    <source>
        <dbReference type="ARBA" id="ARBA00030506"/>
    </source>
</evidence>
<keyword evidence="5" id="KW-0833">Ubl conjugation pathway</keyword>
<dbReference type="InterPro" id="IPR035985">
    <property type="entry name" value="Ubiquitin-activating_enz"/>
</dbReference>
<gene>
    <name evidence="13" type="primary">UBA5</name>
</gene>
<evidence type="ECO:0000256" key="9">
    <source>
        <dbReference type="ARBA" id="ARBA00045275"/>
    </source>
</evidence>
<sequence>MAESVERLQQRVQELERELAQERNRRVPGSGEGGGGRVRIDKMSSEVVDSNPYSRLMALKRMGIVSDYEKIRTFAVAIVGVGGVGSVTAEMLTRCGIGKLLLFDYDKVELANMNRLFFQPHQAGLSKVQAAEHTLRNINPDVLFEVHNYNITTVENFQHFMDRISNGGLEEGKPVDLVLSCVDNFEARMTINTACNELGQTWMESGVSENAVSGHIQLIIPGESACFACAPPLVVAANIDEKTLKREGVCAASLPTTMGVVAGILVQNVLKVSLSPRLERRGTISANCSLHLPGSSDPPTSASQRFLLNFGTVSFYLGYNAMQDFFPTMSMKPNPQCDDRNCRKQQEEYKKKVAALPKQEVMQEEEEIIHEDNEWGIELVSEVSEEELKNSSGPVPDLPEGITVAYTIPKKQEDSVTEVTVEDSGESLEDLMAKMKNM</sequence>
<dbReference type="CDD" id="cd00757">
    <property type="entry name" value="ThiF_MoeB_HesA_family"/>
    <property type="match status" value="1"/>
</dbReference>
<dbReference type="GO" id="GO:0061709">
    <property type="term" value="P:reticulophagy"/>
    <property type="evidence" value="ECO:0007669"/>
    <property type="project" value="Ensembl"/>
</dbReference>
<evidence type="ECO:0000313" key="13">
    <source>
        <dbReference type="Ensembl" id="ENSMFAP00000048545.1"/>
    </source>
</evidence>
<evidence type="ECO:0000313" key="14">
    <source>
        <dbReference type="Proteomes" id="UP000233100"/>
    </source>
</evidence>
<name>A0A7N9CE73_MACFA</name>
<comment type="similarity">
    <text evidence="1">Belongs to the ubiquitin-activating E1 family. UBA5 subfamily.</text>
</comment>
<evidence type="ECO:0000256" key="7">
    <source>
        <dbReference type="ARBA" id="ARBA00022840"/>
    </source>
</evidence>
<reference evidence="13" key="2">
    <citation type="submission" date="2025-08" db="UniProtKB">
        <authorList>
            <consortium name="Ensembl"/>
        </authorList>
    </citation>
    <scope>IDENTIFICATION</scope>
</reference>
<keyword evidence="3" id="KW-0479">Metal-binding</keyword>
<evidence type="ECO:0000259" key="12">
    <source>
        <dbReference type="Pfam" id="PF00899"/>
    </source>
</evidence>
<evidence type="ECO:0000256" key="5">
    <source>
        <dbReference type="ARBA" id="ARBA00022786"/>
    </source>
</evidence>
<dbReference type="GO" id="GO:0005524">
    <property type="term" value="F:ATP binding"/>
    <property type="evidence" value="ECO:0007669"/>
    <property type="project" value="UniProtKB-KW"/>
</dbReference>
<dbReference type="PROSITE" id="PS00065">
    <property type="entry name" value="D_2_HYDROXYACID_DH_1"/>
    <property type="match status" value="1"/>
</dbReference>
<accession>A0A7N9CE73</accession>
<feature type="domain" description="THIF-type NAD/FAD binding fold" evidence="12">
    <location>
        <begin position="53"/>
        <end position="276"/>
    </location>
</feature>
<evidence type="ECO:0000256" key="4">
    <source>
        <dbReference type="ARBA" id="ARBA00022741"/>
    </source>
</evidence>
<dbReference type="GO" id="GO:0030218">
    <property type="term" value="P:erythrocyte differentiation"/>
    <property type="evidence" value="ECO:0007669"/>
    <property type="project" value="Ensembl"/>
</dbReference>
<dbReference type="Pfam" id="PF00899">
    <property type="entry name" value="ThiF"/>
    <property type="match status" value="1"/>
</dbReference>
<dbReference type="Bgee" id="ENSMFAG00000041391">
    <property type="expression patterns" value="Expressed in pituitary gland and 13 other cell types or tissues"/>
</dbReference>
<comment type="subunit">
    <text evidence="10">Homodimer; homodimerization is required for UFM1 activation. Interacts (via UIS motif) with UFM1; binds UFM1 via a trans-binding mechanism in which UFM1 interacts with distinct sites in both subunits of the UBA5 homodimer. Interacts (via C-terminus) with UFC1. Interacts (via UIS motif) with GABARAPL2 and, with lower affinity, with GABARAP and GABARAPL1.</text>
</comment>
<dbReference type="GO" id="GO:0042803">
    <property type="term" value="F:protein homodimerization activity"/>
    <property type="evidence" value="ECO:0007669"/>
    <property type="project" value="Ensembl"/>
</dbReference>
<dbReference type="GO" id="GO:0033146">
    <property type="term" value="P:regulation of intracellular estrogen receptor signaling pathway"/>
    <property type="evidence" value="ECO:0007669"/>
    <property type="project" value="Ensembl"/>
</dbReference>
<evidence type="ECO:0000256" key="1">
    <source>
        <dbReference type="ARBA" id="ARBA00005339"/>
    </source>
</evidence>
<dbReference type="GO" id="GO:0005829">
    <property type="term" value="C:cytosol"/>
    <property type="evidence" value="ECO:0007669"/>
    <property type="project" value="Ensembl"/>
</dbReference>
<keyword evidence="7" id="KW-0067">ATP-binding</keyword>
<keyword evidence="6" id="KW-0862">Zinc</keyword>
<dbReference type="Ensembl" id="ENSMFAT00000083364.1">
    <property type="protein sequence ID" value="ENSMFAP00000048545.1"/>
    <property type="gene ID" value="ENSMFAG00000041391.2"/>
</dbReference>
<dbReference type="SUPFAM" id="SSF69572">
    <property type="entry name" value="Activating enzymes of the ubiquitin-like proteins"/>
    <property type="match status" value="1"/>
</dbReference>
<evidence type="ECO:0000256" key="6">
    <source>
        <dbReference type="ARBA" id="ARBA00022833"/>
    </source>
</evidence>
<evidence type="ECO:0000256" key="3">
    <source>
        <dbReference type="ARBA" id="ARBA00022723"/>
    </source>
</evidence>
<dbReference type="GO" id="GO:0032649">
    <property type="term" value="P:regulation of type II interferon production"/>
    <property type="evidence" value="ECO:0007669"/>
    <property type="project" value="Ensembl"/>
</dbReference>
<keyword evidence="14" id="KW-1185">Reference proteome</keyword>
<keyword evidence="4" id="KW-0547">Nucleotide-binding</keyword>
<proteinExistence type="inferred from homology"/>